<gene>
    <name evidence="2" type="ORF">IWA51_07615</name>
</gene>
<organism evidence="2 3">
    <name type="scientific">Treponema peruense</name>
    <dbReference type="NCBI Taxonomy" id="2787628"/>
    <lineage>
        <taxon>Bacteria</taxon>
        <taxon>Pseudomonadati</taxon>
        <taxon>Spirochaetota</taxon>
        <taxon>Spirochaetia</taxon>
        <taxon>Spirochaetales</taxon>
        <taxon>Treponemataceae</taxon>
        <taxon>Treponema</taxon>
    </lineage>
</organism>
<evidence type="ECO:0000313" key="3">
    <source>
        <dbReference type="Proteomes" id="UP000595224"/>
    </source>
</evidence>
<name>A0A7T3V449_9SPIR</name>
<evidence type="ECO:0000256" key="1">
    <source>
        <dbReference type="SAM" id="SignalP"/>
    </source>
</evidence>
<dbReference type="RefSeq" id="WP_198441995.1">
    <property type="nucleotide sequence ID" value="NZ_CBCSHE010000001.1"/>
</dbReference>
<sequence>MKKNLSAIFFSLVLCSCATMKTEKVSLNGMVYDFYNEPVQGASVFVDGKEYCRTDVYGHFTIENKKSGFCVNLVVKKQGYETVSFTAGVSGAGNLAYIKMYSQEQLLYKAESLFSDGAVQDALSVLEHASEAGADTLSVFFQEALILCSLKEYKTAEEKLLSLLELGFDNPYIYLLLADIYQYGYVSMVPAKNYLKEFLSKISDSSVQLRYDSL</sequence>
<feature type="signal peptide" evidence="1">
    <location>
        <begin position="1"/>
        <end position="20"/>
    </location>
</feature>
<feature type="chain" id="PRO_5033044409" description="PEGA domain-containing protein" evidence="1">
    <location>
        <begin position="21"/>
        <end position="214"/>
    </location>
</feature>
<dbReference type="InterPro" id="IPR011990">
    <property type="entry name" value="TPR-like_helical_dom_sf"/>
</dbReference>
<dbReference type="PROSITE" id="PS51257">
    <property type="entry name" value="PROKAR_LIPOPROTEIN"/>
    <property type="match status" value="1"/>
</dbReference>
<dbReference type="SUPFAM" id="SSF48452">
    <property type="entry name" value="TPR-like"/>
    <property type="match status" value="1"/>
</dbReference>
<dbReference type="KEGG" id="tper:IWA51_07615"/>
<evidence type="ECO:0000313" key="2">
    <source>
        <dbReference type="EMBL" id="QQA00148.1"/>
    </source>
</evidence>
<dbReference type="Gene3D" id="1.25.40.1040">
    <property type="match status" value="1"/>
</dbReference>
<dbReference type="Proteomes" id="UP000595224">
    <property type="component" value="Chromosome"/>
</dbReference>
<reference evidence="2 3" key="1">
    <citation type="submission" date="2020-11" db="EMBL/GenBank/DDBJ databases">
        <title>Treponema Peruensis nv. sp., first commensal Treponema isolated from human feces.</title>
        <authorList>
            <person name="Belkhou C."/>
            <person name="Raes J."/>
        </authorList>
    </citation>
    <scope>NUCLEOTIDE SEQUENCE [LARGE SCALE GENOMIC DNA]</scope>
    <source>
        <strain evidence="2 3">RCC2812</strain>
    </source>
</reference>
<dbReference type="AlphaFoldDB" id="A0A7T3V449"/>
<accession>A0A7T3V449</accession>
<dbReference type="InterPro" id="IPR008969">
    <property type="entry name" value="CarboxyPept-like_regulatory"/>
</dbReference>
<keyword evidence="1" id="KW-0732">Signal</keyword>
<dbReference type="SUPFAM" id="SSF49464">
    <property type="entry name" value="Carboxypeptidase regulatory domain-like"/>
    <property type="match status" value="1"/>
</dbReference>
<protein>
    <recommendedName>
        <fullName evidence="4">PEGA domain-containing protein</fullName>
    </recommendedName>
</protein>
<keyword evidence="3" id="KW-1185">Reference proteome</keyword>
<evidence type="ECO:0008006" key="4">
    <source>
        <dbReference type="Google" id="ProtNLM"/>
    </source>
</evidence>
<dbReference type="Gene3D" id="2.60.40.1120">
    <property type="entry name" value="Carboxypeptidase-like, regulatory domain"/>
    <property type="match status" value="1"/>
</dbReference>
<dbReference type="EMBL" id="CP064936">
    <property type="protein sequence ID" value="QQA00148.1"/>
    <property type="molecule type" value="Genomic_DNA"/>
</dbReference>
<proteinExistence type="predicted"/>